<keyword evidence="2" id="KW-1185">Reference proteome</keyword>
<comment type="caution">
    <text evidence="1">The sequence shown here is derived from an EMBL/GenBank/DDBJ whole genome shotgun (WGS) entry which is preliminary data.</text>
</comment>
<evidence type="ECO:0000313" key="1">
    <source>
        <dbReference type="EMBL" id="KAJ9103731.1"/>
    </source>
</evidence>
<name>A0ACC2VXA1_9TREE</name>
<accession>A0ACC2VXA1</accession>
<sequence length="512" mass="58831">MISGESKSLNAAAEAYRRRRGRHPPPGFDLWYKYASDHDALIVEDFFDQIYHDLEPFWGADPAVLRKHATSLLNADGSDGISIRNHAISWKSDHFWFVRWANMVNTIVHLLPDMDIPLNAEDVPRVMVSWENVTALLEKAAPIAGFTPASQIISEFQSLPPPELYSDSDIPWQLGYRPKIDSSYAIPHLYQGYVSNYTLSTDLCHQPDLQGLEGIFIQPYLVRSTDVLVPVFGGSKLSVNNDILIPSPLYYEGTDDFLGGAGAESSWETKSDKVMWRGTASGGKNTVENWRGFQRHRFLAMNNATALTRLETSEDRPENFALPEKQYNIEAQADRRLGKWVGEWSDMSTMDLVCSSPQQDKRCEYTDAYFQLDTERLSMSEQLSRAKYVPDIDGTSYSGRYLAFLRSTSLPIKAALWREWHDSRLVAWKHFIPMDHRFVDYFGIIEYFLGYEGRGGHDQAAKSIAYNGKEWAEKVLRKEDMQIYTLRLLLEYARLMDDRRERMGWINDLKRN</sequence>
<gene>
    <name evidence="1" type="ORF">QFC21_002191</name>
</gene>
<dbReference type="Proteomes" id="UP001227268">
    <property type="component" value="Unassembled WGS sequence"/>
</dbReference>
<organism evidence="1 2">
    <name type="scientific">Naganishia friedmannii</name>
    <dbReference type="NCBI Taxonomy" id="89922"/>
    <lineage>
        <taxon>Eukaryota</taxon>
        <taxon>Fungi</taxon>
        <taxon>Dikarya</taxon>
        <taxon>Basidiomycota</taxon>
        <taxon>Agaricomycotina</taxon>
        <taxon>Tremellomycetes</taxon>
        <taxon>Filobasidiales</taxon>
        <taxon>Filobasidiaceae</taxon>
        <taxon>Naganishia</taxon>
    </lineage>
</organism>
<proteinExistence type="predicted"/>
<evidence type="ECO:0000313" key="2">
    <source>
        <dbReference type="Proteomes" id="UP001227268"/>
    </source>
</evidence>
<protein>
    <submittedName>
        <fullName evidence="1">Uncharacterized protein</fullName>
    </submittedName>
</protein>
<reference evidence="1" key="1">
    <citation type="submission" date="2023-04" db="EMBL/GenBank/DDBJ databases">
        <title>Draft Genome sequencing of Naganishia species isolated from polar environments using Oxford Nanopore Technology.</title>
        <authorList>
            <person name="Leo P."/>
            <person name="Venkateswaran K."/>
        </authorList>
    </citation>
    <scope>NUCLEOTIDE SEQUENCE</scope>
    <source>
        <strain evidence="1">MNA-CCFEE 5423</strain>
    </source>
</reference>
<dbReference type="EMBL" id="JASBWT010000006">
    <property type="protein sequence ID" value="KAJ9103731.1"/>
    <property type="molecule type" value="Genomic_DNA"/>
</dbReference>